<proteinExistence type="predicted"/>
<keyword evidence="3" id="KW-1185">Reference proteome</keyword>
<reference evidence="2" key="1">
    <citation type="journal article" date="2023" name="Plant J.">
        <title>The genome of the king protea, Protea cynaroides.</title>
        <authorList>
            <person name="Chang J."/>
            <person name="Duong T.A."/>
            <person name="Schoeman C."/>
            <person name="Ma X."/>
            <person name="Roodt D."/>
            <person name="Barker N."/>
            <person name="Li Z."/>
            <person name="Van de Peer Y."/>
            <person name="Mizrachi E."/>
        </authorList>
    </citation>
    <scope>NUCLEOTIDE SEQUENCE</scope>
    <source>
        <tissue evidence="2">Young leaves</tissue>
    </source>
</reference>
<name>A0A9Q0GQ41_9MAGN</name>
<dbReference type="Proteomes" id="UP001141806">
    <property type="component" value="Unassembled WGS sequence"/>
</dbReference>
<evidence type="ECO:0000256" key="1">
    <source>
        <dbReference type="SAM" id="Coils"/>
    </source>
</evidence>
<keyword evidence="1" id="KW-0175">Coiled coil</keyword>
<comment type="caution">
    <text evidence="2">The sequence shown here is derived from an EMBL/GenBank/DDBJ whole genome shotgun (WGS) entry which is preliminary data.</text>
</comment>
<accession>A0A9Q0GQ41</accession>
<dbReference type="EMBL" id="JAMYWD010000012">
    <property type="protein sequence ID" value="KAJ4950588.1"/>
    <property type="molecule type" value="Genomic_DNA"/>
</dbReference>
<protein>
    <submittedName>
        <fullName evidence="2">Uncharacterized protein</fullName>
    </submittedName>
</protein>
<evidence type="ECO:0000313" key="3">
    <source>
        <dbReference type="Proteomes" id="UP001141806"/>
    </source>
</evidence>
<dbReference type="AlphaFoldDB" id="A0A9Q0GQ41"/>
<evidence type="ECO:0000313" key="2">
    <source>
        <dbReference type="EMBL" id="KAJ4950588.1"/>
    </source>
</evidence>
<gene>
    <name evidence="2" type="ORF">NE237_027420</name>
</gene>
<sequence length="300" mass="33020">MAGTKAVNKPPVLSDSDLNAYHVLEGGAPVSALEMKDNSILRDCVDILLENVNLDDLLMLGLGPQASPSVGGSALIVVVPNSTARQEKGRSEVETTDDRDPLGVLSTADNVSTEVEVAARDSNESEIAVKETESAKACRAAKNKGIMTSIAKALEEARAQWVTEVEEFQSKIERATEARDEFHNDLVVTRALVKSHAAMLTKLEQRCKGANKFHQDALYKMEVCEKKLNLSTIALCEIKEKLLEVEADRDGLVVEIDAFRRNQVEARDKIIGEYQSSPTNTSFCLAFSRELVRQVIMRCW</sequence>
<organism evidence="2 3">
    <name type="scientific">Protea cynaroides</name>
    <dbReference type="NCBI Taxonomy" id="273540"/>
    <lineage>
        <taxon>Eukaryota</taxon>
        <taxon>Viridiplantae</taxon>
        <taxon>Streptophyta</taxon>
        <taxon>Embryophyta</taxon>
        <taxon>Tracheophyta</taxon>
        <taxon>Spermatophyta</taxon>
        <taxon>Magnoliopsida</taxon>
        <taxon>Proteales</taxon>
        <taxon>Proteaceae</taxon>
        <taxon>Protea</taxon>
    </lineage>
</organism>
<feature type="coiled-coil region" evidence="1">
    <location>
        <begin position="151"/>
        <end position="185"/>
    </location>
</feature>